<dbReference type="OMA" id="RESICHH"/>
<evidence type="ECO:0000256" key="2">
    <source>
        <dbReference type="ARBA" id="ARBA00022771"/>
    </source>
</evidence>
<dbReference type="SMART" id="SM00184">
    <property type="entry name" value="RING"/>
    <property type="match status" value="1"/>
</dbReference>
<dbReference type="PROSITE" id="PS50089">
    <property type="entry name" value="ZF_RING_2"/>
    <property type="match status" value="1"/>
</dbReference>
<evidence type="ECO:0000256" key="1">
    <source>
        <dbReference type="ARBA" id="ARBA00022723"/>
    </source>
</evidence>
<dbReference type="Pfam" id="PF13639">
    <property type="entry name" value="zf-RING_2"/>
    <property type="match status" value="1"/>
</dbReference>
<keyword evidence="8" id="KW-1185">Reference proteome</keyword>
<dbReference type="GO" id="GO:0008270">
    <property type="term" value="F:zinc ion binding"/>
    <property type="evidence" value="ECO:0007669"/>
    <property type="project" value="UniProtKB-KW"/>
</dbReference>
<keyword evidence="2 4" id="KW-0863">Zinc-finger</keyword>
<dbReference type="PANTHER" id="PTHR45969:SF71">
    <property type="entry name" value="CHROMOSOME UNDETERMINED SCAFFOLD_5, WHOLE GENOME SHOTGUN SEQUENCE"/>
    <property type="match status" value="1"/>
</dbReference>
<dbReference type="InterPro" id="IPR013083">
    <property type="entry name" value="Znf_RING/FYVE/PHD"/>
</dbReference>
<feature type="domain" description="RING-type" evidence="6">
    <location>
        <begin position="286"/>
        <end position="327"/>
    </location>
</feature>
<organism evidence="7 8">
    <name type="scientific">Paramecium tetraurelia</name>
    <dbReference type="NCBI Taxonomy" id="5888"/>
    <lineage>
        <taxon>Eukaryota</taxon>
        <taxon>Sar</taxon>
        <taxon>Alveolata</taxon>
        <taxon>Ciliophora</taxon>
        <taxon>Intramacronucleata</taxon>
        <taxon>Oligohymenophorea</taxon>
        <taxon>Peniculida</taxon>
        <taxon>Parameciidae</taxon>
        <taxon>Paramecium</taxon>
    </lineage>
</organism>
<protein>
    <recommendedName>
        <fullName evidence="6">RING-type domain-containing protein</fullName>
    </recommendedName>
</protein>
<name>A0DGV5_PARTE</name>
<keyword evidence="5" id="KW-1133">Transmembrane helix</keyword>
<dbReference type="Proteomes" id="UP000000600">
    <property type="component" value="Unassembled WGS sequence"/>
</dbReference>
<dbReference type="InParanoid" id="A0DGV5"/>
<dbReference type="GeneID" id="5035454"/>
<sequence length="405" mass="47839">MNSYKIQLYILQFPIDQRYSLLLNIQQTKNNKTYQAIDSDAFYSKLPYQNIYIQQINKITIDVQYKQICNYTHQNRVSFNYSIYVIEQPNPKNQCIFPYFSLKCDKQIDQQQTSLKSFTVPNQSWIYMYYMLDKTNYTLYLENNESDIGISFVLADTPYQTELPSFNSYFTIIPQLYSYKVDLKRQEFETNYIIVIGIYNFNITSQARMTMYLEEISNESDSFPLWAILVIVGILLLALLIISSIYIHLRKQFKVIASEVPALNRETLDEYMPAKKAITEIIGEECCVCLNAYKKDEFVRESICHHIFHDQCLSEWTKKNTNCPVCRQEFSESELKRLLQTQKQTESSPFNRHAQKSPFVIKYQSLRVIQSQQQQPRNYPDDSIQQLKQGEISLQENSVQPFQSQ</sequence>
<dbReference type="STRING" id="5888.A0DGV5"/>
<dbReference type="SUPFAM" id="SSF57850">
    <property type="entry name" value="RING/U-box"/>
    <property type="match status" value="1"/>
</dbReference>
<dbReference type="KEGG" id="ptm:GSPATT00002401001"/>
<feature type="transmembrane region" description="Helical" evidence="5">
    <location>
        <begin position="223"/>
        <end position="247"/>
    </location>
</feature>
<dbReference type="eggNOG" id="KOG0800">
    <property type="taxonomic scope" value="Eukaryota"/>
</dbReference>
<proteinExistence type="predicted"/>
<dbReference type="HOGENOM" id="CLU_047486_0_0_1"/>
<dbReference type="InterPro" id="IPR001841">
    <property type="entry name" value="Znf_RING"/>
</dbReference>
<dbReference type="OrthoDB" id="304171at2759"/>
<keyword evidence="1" id="KW-0479">Metal-binding</keyword>
<evidence type="ECO:0000256" key="5">
    <source>
        <dbReference type="SAM" id="Phobius"/>
    </source>
</evidence>
<evidence type="ECO:0000256" key="3">
    <source>
        <dbReference type="ARBA" id="ARBA00022833"/>
    </source>
</evidence>
<reference evidence="7 8" key="1">
    <citation type="journal article" date="2006" name="Nature">
        <title>Global trends of whole-genome duplications revealed by the ciliate Paramecium tetraurelia.</title>
        <authorList>
            <consortium name="Genoscope"/>
            <person name="Aury J.-M."/>
            <person name="Jaillon O."/>
            <person name="Duret L."/>
            <person name="Noel B."/>
            <person name="Jubin C."/>
            <person name="Porcel B.M."/>
            <person name="Segurens B."/>
            <person name="Daubin V."/>
            <person name="Anthouard V."/>
            <person name="Aiach N."/>
            <person name="Arnaiz O."/>
            <person name="Billaut A."/>
            <person name="Beisson J."/>
            <person name="Blanc I."/>
            <person name="Bouhouche K."/>
            <person name="Camara F."/>
            <person name="Duharcourt S."/>
            <person name="Guigo R."/>
            <person name="Gogendeau D."/>
            <person name="Katinka M."/>
            <person name="Keller A.-M."/>
            <person name="Kissmehl R."/>
            <person name="Klotz C."/>
            <person name="Koll F."/>
            <person name="Le Moue A."/>
            <person name="Lepere C."/>
            <person name="Malinsky S."/>
            <person name="Nowacki M."/>
            <person name="Nowak J.K."/>
            <person name="Plattner H."/>
            <person name="Poulain J."/>
            <person name="Ruiz F."/>
            <person name="Serrano V."/>
            <person name="Zagulski M."/>
            <person name="Dessen P."/>
            <person name="Betermier M."/>
            <person name="Weissenbach J."/>
            <person name="Scarpelli C."/>
            <person name="Schachter V."/>
            <person name="Sperling L."/>
            <person name="Meyer E."/>
            <person name="Cohen J."/>
            <person name="Wincker P."/>
        </authorList>
    </citation>
    <scope>NUCLEOTIDE SEQUENCE [LARGE SCALE GENOMIC DNA]</scope>
    <source>
        <strain evidence="7 8">Stock d4-2</strain>
    </source>
</reference>
<dbReference type="EMBL" id="CT868429">
    <property type="protein sequence ID" value="CAK82272.1"/>
    <property type="molecule type" value="Genomic_DNA"/>
</dbReference>
<evidence type="ECO:0000313" key="8">
    <source>
        <dbReference type="Proteomes" id="UP000000600"/>
    </source>
</evidence>
<evidence type="ECO:0000256" key="4">
    <source>
        <dbReference type="PROSITE-ProRule" id="PRU00175"/>
    </source>
</evidence>
<dbReference type="PANTHER" id="PTHR45969">
    <property type="entry name" value="RING ZINC FINGER PROTEIN-RELATED"/>
    <property type="match status" value="1"/>
</dbReference>
<accession>A0DGV5</accession>
<gene>
    <name evidence="7" type="ORF">GSPATT00002401001</name>
</gene>
<keyword evidence="3" id="KW-0862">Zinc</keyword>
<dbReference type="RefSeq" id="XP_001449669.1">
    <property type="nucleotide sequence ID" value="XM_001449632.1"/>
</dbReference>
<dbReference type="AlphaFoldDB" id="A0DGV5"/>
<keyword evidence="5" id="KW-0472">Membrane</keyword>
<dbReference type="Gene3D" id="3.30.40.10">
    <property type="entry name" value="Zinc/RING finger domain, C3HC4 (zinc finger)"/>
    <property type="match status" value="1"/>
</dbReference>
<keyword evidence="5" id="KW-0812">Transmembrane</keyword>
<evidence type="ECO:0000259" key="6">
    <source>
        <dbReference type="PROSITE" id="PS50089"/>
    </source>
</evidence>
<evidence type="ECO:0000313" key="7">
    <source>
        <dbReference type="EMBL" id="CAK82272.1"/>
    </source>
</evidence>